<evidence type="ECO:0000313" key="4">
    <source>
        <dbReference type="Proteomes" id="UP001430360"/>
    </source>
</evidence>
<evidence type="ECO:0000256" key="2">
    <source>
        <dbReference type="SAM" id="Phobius"/>
    </source>
</evidence>
<evidence type="ECO:0000313" key="3">
    <source>
        <dbReference type="EMBL" id="MCD9096527.1"/>
    </source>
</evidence>
<name>A0ABS8UCC4_9GAMM</name>
<protein>
    <recommendedName>
        <fullName evidence="5">TspB protein</fullName>
    </recommendedName>
</protein>
<gene>
    <name evidence="3" type="ORF">LTT95_06185</name>
</gene>
<feature type="compositionally biased region" description="Low complexity" evidence="1">
    <location>
        <begin position="319"/>
        <end position="331"/>
    </location>
</feature>
<keyword evidence="2" id="KW-0812">Transmembrane</keyword>
<proteinExistence type="predicted"/>
<accession>A0ABS8UCC4</accession>
<feature type="region of interest" description="Disordered" evidence="1">
    <location>
        <begin position="286"/>
        <end position="368"/>
    </location>
</feature>
<evidence type="ECO:0008006" key="5">
    <source>
        <dbReference type="Google" id="ProtNLM"/>
    </source>
</evidence>
<dbReference type="EMBL" id="JAJQKU010000002">
    <property type="protein sequence ID" value="MCD9096527.1"/>
    <property type="molecule type" value="Genomic_DNA"/>
</dbReference>
<keyword evidence="4" id="KW-1185">Reference proteome</keyword>
<reference evidence="3" key="2">
    <citation type="journal article" date="2022" name="Syst. Appl. Microbiol.">
        <title>Physiological and genomic characterisation of Luteimonas fraxinea sp. nov., a bacterial species associated with trees tolerant to ash dieback.</title>
        <authorList>
            <person name="Ulrich K."/>
            <person name="Becker R."/>
            <person name="Behrendt U."/>
            <person name="Kube M."/>
            <person name="Schneck V."/>
            <person name="Ulrich A."/>
        </authorList>
    </citation>
    <scope>NUCLEOTIDE SEQUENCE</scope>
    <source>
        <strain evidence="3">A1P009</strain>
    </source>
</reference>
<feature type="transmembrane region" description="Helical" evidence="2">
    <location>
        <begin position="438"/>
        <end position="462"/>
    </location>
</feature>
<keyword evidence="2" id="KW-0472">Membrane</keyword>
<sequence>MSIARGADAIGQQGDSDDLVLVLRTARHRVWHRGRQGIGRAMISLEEIKRIAARTAVRRVVGTIVALLIAAAIGWASPANASDHSSQAEAIAHAMQEAPQSCAAPNQLFYQLTFGLNAQNRRYVTRWWRCLTERPSTAPPEGWFGGQEHTFDCPADSPWDEVTKTCKKPSECNKAPNVAAGSSSGGAPICVNGCTYVPDASAGTTVGFDGPNGDSIFSAANSWKPNGVECSAENHPQPWDPQKPTCQTVPGGSFNHCAMPDGRNCVFGKTGNRYCWGGDEYGPRMTQDGTEGANRQPYGTPTPAPSNMKDPQQVGSVSNTTNDNRTTTTVFNGGGNTGGQGNTGNGGSDGDGSGEGGDGDEIDFGTPGAGLGALYEGSGYTEDSVASSIYAAAQSTQLAQGITNFFAVPSGGGCPSWTLASSDFWDTMTIDQHCSGEFAAMLAAGGWVILAALGFLAFRIAFY</sequence>
<feature type="transmembrane region" description="Helical" evidence="2">
    <location>
        <begin position="56"/>
        <end position="76"/>
    </location>
</feature>
<feature type="compositionally biased region" description="Gly residues" evidence="1">
    <location>
        <begin position="332"/>
        <end position="356"/>
    </location>
</feature>
<reference evidence="3" key="1">
    <citation type="submission" date="2021-12" db="EMBL/GenBank/DDBJ databases">
        <authorList>
            <person name="Ulrich A."/>
        </authorList>
    </citation>
    <scope>NUCLEOTIDE SEQUENCE</scope>
    <source>
        <strain evidence="3">A1P009</strain>
    </source>
</reference>
<dbReference type="Proteomes" id="UP001430360">
    <property type="component" value="Unassembled WGS sequence"/>
</dbReference>
<evidence type="ECO:0000256" key="1">
    <source>
        <dbReference type="SAM" id="MobiDB-lite"/>
    </source>
</evidence>
<feature type="compositionally biased region" description="Polar residues" evidence="1">
    <location>
        <begin position="309"/>
        <end position="318"/>
    </location>
</feature>
<keyword evidence="2" id="KW-1133">Transmembrane helix</keyword>
<organism evidence="3 4">
    <name type="scientific">Luteimonas fraxinea</name>
    <dbReference type="NCBI Taxonomy" id="2901869"/>
    <lineage>
        <taxon>Bacteria</taxon>
        <taxon>Pseudomonadati</taxon>
        <taxon>Pseudomonadota</taxon>
        <taxon>Gammaproteobacteria</taxon>
        <taxon>Lysobacterales</taxon>
        <taxon>Lysobacteraceae</taxon>
        <taxon>Luteimonas</taxon>
    </lineage>
</organism>
<comment type="caution">
    <text evidence="3">The sequence shown here is derived from an EMBL/GenBank/DDBJ whole genome shotgun (WGS) entry which is preliminary data.</text>
</comment>